<dbReference type="InterPro" id="IPR011611">
    <property type="entry name" value="PfkB_dom"/>
</dbReference>
<feature type="binding site" evidence="9">
    <location>
        <position position="254"/>
    </location>
    <ligand>
        <name>K(+)</name>
        <dbReference type="ChEBI" id="CHEBI:29103"/>
    </ligand>
</feature>
<dbReference type="EC" id="2.7.1.15" evidence="9"/>
<dbReference type="PANTHER" id="PTHR10584:SF166">
    <property type="entry name" value="RIBOKINASE"/>
    <property type="match status" value="1"/>
</dbReference>
<dbReference type="GO" id="GO:0019303">
    <property type="term" value="P:D-ribose catabolic process"/>
    <property type="evidence" value="ECO:0007669"/>
    <property type="project" value="UniProtKB-UniRule"/>
</dbReference>
<evidence type="ECO:0000313" key="12">
    <source>
        <dbReference type="EnsemblMetazoa" id="XP_016987817.1"/>
    </source>
</evidence>
<feature type="binding site" evidence="9">
    <location>
        <begin position="42"/>
        <end position="46"/>
    </location>
    <ligand>
        <name>substrate</name>
    </ligand>
</feature>
<dbReference type="Gene3D" id="3.40.1190.20">
    <property type="match status" value="1"/>
</dbReference>
<keyword evidence="8 9" id="KW-0119">Carbohydrate metabolism</keyword>
<dbReference type="CDD" id="cd01174">
    <property type="entry name" value="ribokinase"/>
    <property type="match status" value="1"/>
</dbReference>
<evidence type="ECO:0000256" key="5">
    <source>
        <dbReference type="ARBA" id="ARBA00022840"/>
    </source>
</evidence>
<feature type="binding site" evidence="9">
    <location>
        <position position="252"/>
    </location>
    <ligand>
        <name>K(+)</name>
        <dbReference type="ChEBI" id="CHEBI:29103"/>
    </ligand>
</feature>
<keyword evidence="13" id="KW-1185">Reference proteome</keyword>
<evidence type="ECO:0000256" key="7">
    <source>
        <dbReference type="ARBA" id="ARBA00022958"/>
    </source>
</evidence>
<keyword evidence="5 9" id="KW-0067">ATP-binding</keyword>
<reference evidence="12" key="3">
    <citation type="submission" date="2025-05" db="UniProtKB">
        <authorList>
            <consortium name="EnsemblMetazoa"/>
        </authorList>
    </citation>
    <scope>IDENTIFICATION</scope>
</reference>
<evidence type="ECO:0000256" key="2">
    <source>
        <dbReference type="ARBA" id="ARBA00022723"/>
    </source>
</evidence>
<dbReference type="GO" id="GO:0046872">
    <property type="term" value="F:metal ion binding"/>
    <property type="evidence" value="ECO:0007669"/>
    <property type="project" value="UniProtKB-KW"/>
</dbReference>
<feature type="binding site" evidence="9">
    <location>
        <position position="143"/>
    </location>
    <ligand>
        <name>substrate</name>
    </ligand>
</feature>
<feature type="binding site" evidence="9">
    <location>
        <position position="258"/>
    </location>
    <ligand>
        <name>substrate</name>
    </ligand>
</feature>
<comment type="similarity">
    <text evidence="9">Belongs to the carbohydrate kinase PfkB family. Ribokinase subfamily.</text>
</comment>
<evidence type="ECO:0000259" key="11">
    <source>
        <dbReference type="Pfam" id="PF00294"/>
    </source>
</evidence>
<evidence type="ECO:0000256" key="10">
    <source>
        <dbReference type="SAM" id="MobiDB-lite"/>
    </source>
</evidence>
<keyword evidence="2 9" id="KW-0479">Metal-binding</keyword>
<evidence type="ECO:0000256" key="4">
    <source>
        <dbReference type="ARBA" id="ARBA00022777"/>
    </source>
</evidence>
<dbReference type="AlphaFoldDB" id="A0A6P4FCH9"/>
<dbReference type="RefSeq" id="XP_016987817.1">
    <property type="nucleotide sequence ID" value="XM_017132328.1"/>
</dbReference>
<evidence type="ECO:0000256" key="1">
    <source>
        <dbReference type="ARBA" id="ARBA00022679"/>
    </source>
</evidence>
<reference evidence="13" key="1">
    <citation type="journal article" date="2021" name="Elife">
        <title>Highly contiguous assemblies of 101 drosophilid genomes.</title>
        <authorList>
            <person name="Kim B.Y."/>
            <person name="Wang J.R."/>
            <person name="Miller D.E."/>
            <person name="Barmina O."/>
            <person name="Delaney E."/>
            <person name="Thompson A."/>
            <person name="Comeault A.A."/>
            <person name="Peede D."/>
            <person name="D'Agostino E.R."/>
            <person name="Pelaez J."/>
            <person name="Aguilar J.M."/>
            <person name="Haji D."/>
            <person name="Matsunaga T."/>
            <person name="Armstrong E.E."/>
            <person name="Zych M."/>
            <person name="Ogawa Y."/>
            <person name="Stamenkovic-Radak M."/>
            <person name="Jelic M."/>
            <person name="Veselinovic M.S."/>
            <person name="Tanaskovic M."/>
            <person name="Eric P."/>
            <person name="Gao J.J."/>
            <person name="Katoh T.K."/>
            <person name="Toda M.J."/>
            <person name="Watabe H."/>
            <person name="Watada M."/>
            <person name="Davis J.S."/>
            <person name="Moyle L.C."/>
            <person name="Manoli G."/>
            <person name="Bertolini E."/>
            <person name="Kostal V."/>
            <person name="Hawley R.S."/>
            <person name="Takahashi A."/>
            <person name="Jones C.D."/>
            <person name="Price D.K."/>
            <person name="Whiteman N."/>
            <person name="Kopp A."/>
            <person name="Matute D.R."/>
            <person name="Petrov D.A."/>
        </authorList>
    </citation>
    <scope>NUCLEOTIDE SEQUENCE [LARGE SCALE GENOMIC DNA]</scope>
</reference>
<feature type="binding site" evidence="9">
    <location>
        <position position="293"/>
    </location>
    <ligand>
        <name>K(+)</name>
        <dbReference type="ChEBI" id="CHEBI:29103"/>
    </ligand>
</feature>
<evidence type="ECO:0000313" key="13">
    <source>
        <dbReference type="Proteomes" id="UP001652680"/>
    </source>
</evidence>
<comment type="subcellular location">
    <subcellularLocation>
        <location evidence="9">Cytoplasm</location>
    </subcellularLocation>
    <subcellularLocation>
        <location evidence="9">Nucleus</location>
    </subcellularLocation>
</comment>
<feature type="binding site" evidence="9">
    <location>
        <position position="290"/>
    </location>
    <ligand>
        <name>K(+)</name>
        <dbReference type="ChEBI" id="CHEBI:29103"/>
    </ligand>
</feature>
<keyword evidence="4 9" id="KW-0418">Kinase</keyword>
<dbReference type="InterPro" id="IPR029056">
    <property type="entry name" value="Ribokinase-like"/>
</dbReference>
<evidence type="ECO:0000313" key="14">
    <source>
        <dbReference type="RefSeq" id="XP_016987817.1"/>
    </source>
</evidence>
<dbReference type="SUPFAM" id="SSF53613">
    <property type="entry name" value="Ribokinase-like"/>
    <property type="match status" value="1"/>
</dbReference>
<feature type="active site" description="Proton acceptor" evidence="9">
    <location>
        <position position="258"/>
    </location>
</feature>
<feature type="compositionally biased region" description="Basic and acidic residues" evidence="10">
    <location>
        <begin position="406"/>
        <end position="428"/>
    </location>
</feature>
<keyword evidence="6 9" id="KW-0460">Magnesium</keyword>
<dbReference type="GeneID" id="108050588"/>
<sequence length="435" mass="46170">MGKSLDVVVFGSANVEYITYVAELPKPGELVAGTHMETCFGGKGANQCVAAAKLGASTALVAKLGKDESGNGYMNHLRNQEVDVKHVEQVKDNPTGMSEIAVSDEGEQYKINVAGANAFLTAKDVTRAKKSFQAAKVLLCQLEADMNATMCAMRQFKGVSILQMSPLRKDIPAAMISLPSILVVNQEAAAHLTEMEEVQTLEQARQAAGILIEKGAKSVIITMGDQGAVYMSKRNADMCTHVPASDVPHLADSSGAGDAFLGSLAYHVARFPKLTPEHHISAANSCAAYSLGRRGTQPSFPGKEGAKNDLCFSTPTFNVIPPPSAETENEPEEGATAAPPVVEPVPAPSPEEPPAEEAVVEEEPPPPPPPPPAEEPVAEEPPPPPPPPKPEDAPKPVETSDEPPEPTEKRYTNVRDADEIEKVEKRNTEAPANKT</sequence>
<feature type="binding site" evidence="9">
    <location>
        <position position="299"/>
    </location>
    <ligand>
        <name>K(+)</name>
        <dbReference type="ChEBI" id="CHEBI:29103"/>
    </ligand>
</feature>
<feature type="binding site" evidence="9">
    <location>
        <begin position="257"/>
        <end position="258"/>
    </location>
    <ligand>
        <name>ATP</name>
        <dbReference type="ChEBI" id="CHEBI:30616"/>
    </ligand>
</feature>
<evidence type="ECO:0000256" key="8">
    <source>
        <dbReference type="ARBA" id="ARBA00023277"/>
    </source>
</evidence>
<dbReference type="Proteomes" id="UP001652680">
    <property type="component" value="Unassembled WGS sequence"/>
</dbReference>
<evidence type="ECO:0000256" key="9">
    <source>
        <dbReference type="HAMAP-Rule" id="MF_03215"/>
    </source>
</evidence>
<comment type="caution">
    <text evidence="9">Lacks conserved residue(s) required for the propagation of feature annotation.</text>
</comment>
<protein>
    <recommendedName>
        <fullName evidence="9">Ribokinase</fullName>
        <shortName evidence="9">RK</shortName>
        <ecNumber evidence="9">2.7.1.15</ecNumber>
    </recommendedName>
</protein>
<feature type="domain" description="Carbohydrate kinase PfkB" evidence="11">
    <location>
        <begin position="6"/>
        <end position="301"/>
    </location>
</feature>
<dbReference type="PRINTS" id="PR00990">
    <property type="entry name" value="RIBOKINASE"/>
</dbReference>
<comment type="catalytic activity">
    <reaction evidence="9">
        <text>D-ribose + ATP = D-ribose 5-phosphate + ADP + H(+)</text>
        <dbReference type="Rhea" id="RHEA:13697"/>
        <dbReference type="ChEBI" id="CHEBI:15378"/>
        <dbReference type="ChEBI" id="CHEBI:30616"/>
        <dbReference type="ChEBI" id="CHEBI:47013"/>
        <dbReference type="ChEBI" id="CHEBI:78346"/>
        <dbReference type="ChEBI" id="CHEBI:456216"/>
        <dbReference type="EC" id="2.7.1.15"/>
    </reaction>
</comment>
<comment type="function">
    <text evidence="9">Catalyzes the phosphorylation of ribose at O-5 in a reaction requiring ATP and magnesium. The resulting D-ribose-5-phosphate can then be used either for sythesis of nucleotides, histidine, and tryptophan, or as a component of the pentose phosphate pathway.</text>
</comment>
<keyword evidence="1 9" id="KW-0808">Transferase</keyword>
<dbReference type="Pfam" id="PF00294">
    <property type="entry name" value="PfkB"/>
    <property type="match status" value="1"/>
</dbReference>
<feature type="binding site" evidence="9">
    <location>
        <position position="185"/>
    </location>
    <ligand>
        <name>ATP</name>
        <dbReference type="ChEBI" id="CHEBI:30616"/>
    </ligand>
</feature>
<dbReference type="InterPro" id="IPR002139">
    <property type="entry name" value="Ribo/fructo_kinase"/>
</dbReference>
<feature type="binding site" evidence="9">
    <location>
        <position position="284"/>
    </location>
    <ligand>
        <name>ATP</name>
        <dbReference type="ChEBI" id="CHEBI:30616"/>
    </ligand>
</feature>
<dbReference type="GO" id="GO:0005634">
    <property type="term" value="C:nucleus"/>
    <property type="evidence" value="ECO:0007669"/>
    <property type="project" value="UniProtKB-SubCell"/>
</dbReference>
<evidence type="ECO:0000256" key="6">
    <source>
        <dbReference type="ARBA" id="ARBA00022842"/>
    </source>
</evidence>
<reference evidence="14" key="2">
    <citation type="submission" date="2025-04" db="UniProtKB">
        <authorList>
            <consortium name="RefSeq"/>
        </authorList>
    </citation>
    <scope>IDENTIFICATION</scope>
</reference>
<dbReference type="PANTHER" id="PTHR10584">
    <property type="entry name" value="SUGAR KINASE"/>
    <property type="match status" value="1"/>
</dbReference>
<organism evidence="14">
    <name type="scientific">Drosophila rhopaloa</name>
    <name type="common">Fruit fly</name>
    <dbReference type="NCBI Taxonomy" id="1041015"/>
    <lineage>
        <taxon>Eukaryota</taxon>
        <taxon>Metazoa</taxon>
        <taxon>Ecdysozoa</taxon>
        <taxon>Arthropoda</taxon>
        <taxon>Hexapoda</taxon>
        <taxon>Insecta</taxon>
        <taxon>Pterygota</taxon>
        <taxon>Neoptera</taxon>
        <taxon>Endopterygota</taxon>
        <taxon>Diptera</taxon>
        <taxon>Brachycera</taxon>
        <taxon>Muscomorpha</taxon>
        <taxon>Ephydroidea</taxon>
        <taxon>Drosophilidae</taxon>
        <taxon>Drosophila</taxon>
        <taxon>Sophophora</taxon>
    </lineage>
</organism>
<dbReference type="InterPro" id="IPR011877">
    <property type="entry name" value="Ribokinase"/>
</dbReference>
<proteinExistence type="inferred from homology"/>
<dbReference type="EnsemblMetazoa" id="XM_017132328.1">
    <property type="protein sequence ID" value="XP_016987817.1"/>
    <property type="gene ID" value="LOC108050588"/>
</dbReference>
<comment type="pathway">
    <text evidence="9">Carbohydrate metabolism; D-ribose degradation; D-ribose 5-phosphate from beta-D-ribopyranose: step 2/2.</text>
</comment>
<keyword evidence="3 9" id="KW-0547">Nucleotide-binding</keyword>
<accession>A0A6P4FCH9</accession>
<keyword evidence="9" id="KW-0539">Nucleus</keyword>
<feature type="binding site" evidence="9">
    <location>
        <begin position="222"/>
        <end position="227"/>
    </location>
    <ligand>
        <name>ATP</name>
        <dbReference type="ChEBI" id="CHEBI:30616"/>
    </ligand>
</feature>
<evidence type="ECO:0000256" key="3">
    <source>
        <dbReference type="ARBA" id="ARBA00022741"/>
    </source>
</evidence>
<dbReference type="GO" id="GO:0005524">
    <property type="term" value="F:ATP binding"/>
    <property type="evidence" value="ECO:0007669"/>
    <property type="project" value="UniProtKB-UniRule"/>
</dbReference>
<gene>
    <name evidence="14" type="primary">LOC108050588</name>
    <name evidence="12" type="synonym">108050588</name>
</gene>
<feature type="compositionally biased region" description="Acidic residues" evidence="10">
    <location>
        <begin position="353"/>
        <end position="364"/>
    </location>
</feature>
<keyword evidence="9" id="KW-0963">Cytoplasm</keyword>
<comment type="activity regulation">
    <text evidence="9">Activated by a monovalent cation that binds near, but not in, the active site. The most likely occupant of the site in vivo is potassium. Ion binding induces a conformational change that may alter substrate affinity.</text>
</comment>
<dbReference type="GO" id="GO:0004747">
    <property type="term" value="F:ribokinase activity"/>
    <property type="evidence" value="ECO:0007669"/>
    <property type="project" value="UniProtKB-UniRule"/>
</dbReference>
<dbReference type="GO" id="GO:0005829">
    <property type="term" value="C:cytosol"/>
    <property type="evidence" value="ECO:0007669"/>
    <property type="project" value="TreeGrafter"/>
</dbReference>
<feature type="compositionally biased region" description="Pro residues" evidence="10">
    <location>
        <begin position="365"/>
        <end position="388"/>
    </location>
</feature>
<keyword evidence="7 9" id="KW-0630">Potassium</keyword>
<dbReference type="HAMAP" id="MF_01987">
    <property type="entry name" value="Ribokinase"/>
    <property type="match status" value="1"/>
</dbReference>
<feature type="compositionally biased region" description="Pro residues" evidence="10">
    <location>
        <begin position="341"/>
        <end position="352"/>
    </location>
</feature>
<dbReference type="OrthoDB" id="415590at2759"/>
<feature type="region of interest" description="Disordered" evidence="10">
    <location>
        <begin position="296"/>
        <end position="435"/>
    </location>
</feature>
<name>A0A6P4FCH9_DRORH</name>
<feature type="binding site" evidence="9">
    <location>
        <position position="295"/>
    </location>
    <ligand>
        <name>K(+)</name>
        <dbReference type="ChEBI" id="CHEBI:29103"/>
    </ligand>
</feature>
<comment type="cofactor">
    <cofactor evidence="9">
        <name>Mg(2+)</name>
        <dbReference type="ChEBI" id="CHEBI:18420"/>
    </cofactor>
    <text evidence="9">Requires a divalent cation, most likely magnesium in vivo, as an electrophilic catalyst to aid phosphoryl group transfer. It is the chelate of the metal and the nucleotide that is the actual substrate.</text>
</comment>
<comment type="subunit">
    <text evidence="9">Homodimer.</text>
</comment>
<dbReference type="UniPathway" id="UPA00916">
    <property type="reaction ID" value="UER00889"/>
</dbReference>